<dbReference type="KEGG" id="cak:Caul_4335"/>
<feature type="chain" id="PRO_5002753219" description="DUF2846 domain-containing protein" evidence="1">
    <location>
        <begin position="37"/>
        <end position="238"/>
    </location>
</feature>
<dbReference type="HOGENOM" id="CLU_1164216_0_0_5"/>
<protein>
    <recommendedName>
        <fullName evidence="3">DUF2846 domain-containing protein</fullName>
    </recommendedName>
</protein>
<reference evidence="2" key="1">
    <citation type="submission" date="2008-01" db="EMBL/GenBank/DDBJ databases">
        <title>Complete sequence of chromosome of Caulobacter sp. K31.</title>
        <authorList>
            <consortium name="US DOE Joint Genome Institute"/>
            <person name="Copeland A."/>
            <person name="Lucas S."/>
            <person name="Lapidus A."/>
            <person name="Barry K."/>
            <person name="Glavina del Rio T."/>
            <person name="Dalin E."/>
            <person name="Tice H."/>
            <person name="Pitluck S."/>
            <person name="Bruce D."/>
            <person name="Goodwin L."/>
            <person name="Thompson L.S."/>
            <person name="Brettin T."/>
            <person name="Detter J.C."/>
            <person name="Han C."/>
            <person name="Schmutz J."/>
            <person name="Larimer F."/>
            <person name="Land M."/>
            <person name="Hauser L."/>
            <person name="Kyrpides N."/>
            <person name="Kim E."/>
            <person name="Stephens C."/>
            <person name="Richardson P."/>
        </authorList>
    </citation>
    <scope>NUCLEOTIDE SEQUENCE [LARGE SCALE GENOMIC DNA]</scope>
    <source>
        <strain evidence="2">K31</strain>
    </source>
</reference>
<evidence type="ECO:0000256" key="1">
    <source>
        <dbReference type="SAM" id="SignalP"/>
    </source>
</evidence>
<organism evidence="2">
    <name type="scientific">Caulobacter sp. (strain K31)</name>
    <dbReference type="NCBI Taxonomy" id="366602"/>
    <lineage>
        <taxon>Bacteria</taxon>
        <taxon>Pseudomonadati</taxon>
        <taxon>Pseudomonadota</taxon>
        <taxon>Alphaproteobacteria</taxon>
        <taxon>Caulobacterales</taxon>
        <taxon>Caulobacteraceae</taxon>
        <taxon>Caulobacter</taxon>
    </lineage>
</organism>
<gene>
    <name evidence="2" type="ordered locus">Caul_4335</name>
</gene>
<proteinExistence type="predicted"/>
<dbReference type="AlphaFoldDB" id="B0SZC6"/>
<evidence type="ECO:0000313" key="2">
    <source>
        <dbReference type="EMBL" id="ABZ73455.1"/>
    </source>
</evidence>
<sequence precursor="true">MVAGPWKRAARFFNYRGVAAALLLAVFGGLSGPAQAGPPFPIKSNFKFDATSKYGLIVVLTAPQAQVKNYALGIYRYSPEERKWAYGPTKGWSRFGLIGENHTAPAYAITAVEPGGTYAINGLTVQGFWRACFNGGTKAFEVKPGTVTFIGLLDPNPSLEQIRTGLPPIVQTTKAVELFDLPRPALVAAADLPGGKEALAEYLKANYPQITAPIETPPAVDMTFDKSKTIMGTLCERY</sequence>
<feature type="signal peptide" evidence="1">
    <location>
        <begin position="1"/>
        <end position="36"/>
    </location>
</feature>
<keyword evidence="1" id="KW-0732">Signal</keyword>
<accession>B0SZC6</accession>
<name>B0SZC6_CAUSK</name>
<dbReference type="EMBL" id="CP000927">
    <property type="protein sequence ID" value="ABZ73455.1"/>
    <property type="molecule type" value="Genomic_DNA"/>
</dbReference>
<evidence type="ECO:0008006" key="3">
    <source>
        <dbReference type="Google" id="ProtNLM"/>
    </source>
</evidence>